<evidence type="ECO:0000256" key="5">
    <source>
        <dbReference type="ARBA" id="ARBA00022723"/>
    </source>
</evidence>
<evidence type="ECO:0000256" key="9">
    <source>
        <dbReference type="PROSITE-ProRule" id="PRU00175"/>
    </source>
</evidence>
<comment type="caution">
    <text evidence="12">The sequence shown here is derived from an EMBL/GenBank/DDBJ whole genome shotgun (WGS) entry which is preliminary data.</text>
</comment>
<evidence type="ECO:0000313" key="13">
    <source>
        <dbReference type="Proteomes" id="UP001632038"/>
    </source>
</evidence>
<evidence type="ECO:0000256" key="7">
    <source>
        <dbReference type="ARBA" id="ARBA00022786"/>
    </source>
</evidence>
<dbReference type="PANTHER" id="PTHR22937:SF224">
    <property type="entry name" value="E3 UBIQUITIN-PROTEIN LIGASE MBR1-RELATED"/>
    <property type="match status" value="1"/>
</dbReference>
<reference evidence="13" key="1">
    <citation type="journal article" date="2024" name="IScience">
        <title>Strigolactones Initiate the Formation of Haustorium-like Structures in Castilleja.</title>
        <authorList>
            <person name="Buerger M."/>
            <person name="Peterson D."/>
            <person name="Chory J."/>
        </authorList>
    </citation>
    <scope>NUCLEOTIDE SEQUENCE [LARGE SCALE GENOMIC DNA]</scope>
</reference>
<comment type="catalytic activity">
    <reaction evidence="1">
        <text>S-ubiquitinyl-[E2 ubiquitin-conjugating enzyme]-L-cysteine + [acceptor protein]-L-lysine = [E2 ubiquitin-conjugating enzyme]-L-cysteine + N(6)-ubiquitinyl-[acceptor protein]-L-lysine.</text>
        <dbReference type="EC" id="2.3.2.27"/>
    </reaction>
</comment>
<dbReference type="EC" id="2.3.2.27" evidence="3"/>
<feature type="region of interest" description="Disordered" evidence="10">
    <location>
        <begin position="1"/>
        <end position="29"/>
    </location>
</feature>
<evidence type="ECO:0000313" key="12">
    <source>
        <dbReference type="EMBL" id="KAL3634157.1"/>
    </source>
</evidence>
<dbReference type="PROSITE" id="PS50089">
    <property type="entry name" value="ZF_RING_2"/>
    <property type="match status" value="1"/>
</dbReference>
<keyword evidence="4" id="KW-0808">Transferase</keyword>
<feature type="region of interest" description="Disordered" evidence="10">
    <location>
        <begin position="315"/>
        <end position="411"/>
    </location>
</feature>
<dbReference type="AlphaFoldDB" id="A0ABD3D015"/>
<evidence type="ECO:0000259" key="11">
    <source>
        <dbReference type="PROSITE" id="PS50089"/>
    </source>
</evidence>
<evidence type="ECO:0000256" key="1">
    <source>
        <dbReference type="ARBA" id="ARBA00000900"/>
    </source>
</evidence>
<dbReference type="Pfam" id="PF13639">
    <property type="entry name" value="zf-RING_2"/>
    <property type="match status" value="1"/>
</dbReference>
<name>A0ABD3D015_9LAMI</name>
<dbReference type="FunFam" id="3.30.40.10:FF:000309">
    <property type="entry name" value="E3 ubiquitin-protein ligase MBR2"/>
    <property type="match status" value="1"/>
</dbReference>
<evidence type="ECO:0000256" key="2">
    <source>
        <dbReference type="ARBA" id="ARBA00004906"/>
    </source>
</evidence>
<keyword evidence="8" id="KW-0862">Zinc</keyword>
<protein>
    <recommendedName>
        <fullName evidence="3">RING-type E3 ubiquitin transferase</fullName>
        <ecNumber evidence="3">2.3.2.27</ecNumber>
    </recommendedName>
</protein>
<dbReference type="InterPro" id="IPR001841">
    <property type="entry name" value="Znf_RING"/>
</dbReference>
<keyword evidence="5" id="KW-0479">Metal-binding</keyword>
<feature type="region of interest" description="Disordered" evidence="10">
    <location>
        <begin position="134"/>
        <end position="191"/>
    </location>
</feature>
<dbReference type="GO" id="GO:0043161">
    <property type="term" value="P:proteasome-mediated ubiquitin-dependent protein catabolic process"/>
    <property type="evidence" value="ECO:0007669"/>
    <property type="project" value="UniProtKB-ARBA"/>
</dbReference>
<keyword evidence="7" id="KW-0833">Ubl conjugation pathway</keyword>
<dbReference type="SMART" id="SM00184">
    <property type="entry name" value="RING"/>
    <property type="match status" value="1"/>
</dbReference>
<dbReference type="InterPro" id="IPR045191">
    <property type="entry name" value="MBR1/2-like"/>
</dbReference>
<evidence type="ECO:0000256" key="6">
    <source>
        <dbReference type="ARBA" id="ARBA00022771"/>
    </source>
</evidence>
<evidence type="ECO:0000256" key="10">
    <source>
        <dbReference type="SAM" id="MobiDB-lite"/>
    </source>
</evidence>
<dbReference type="GO" id="GO:0010228">
    <property type="term" value="P:vegetative to reproductive phase transition of meristem"/>
    <property type="evidence" value="ECO:0007669"/>
    <property type="project" value="UniProtKB-ARBA"/>
</dbReference>
<feature type="region of interest" description="Disordered" evidence="10">
    <location>
        <begin position="429"/>
        <end position="476"/>
    </location>
</feature>
<dbReference type="Proteomes" id="UP001632038">
    <property type="component" value="Unassembled WGS sequence"/>
</dbReference>
<sequence length="637" mass="70416">MQGHKSSITTLPENFSFDHGSTSSDADIDSQMPWNSIPTSTMHNRLPESLNAGWTLGETSSNAAHTHVENNNERKREHAWSVRSRSALALVEHRHEPSNILTPDNIDVNANINQTPDMLELVDHEDDLQIIEPPNTFVPFRPSNEQIPYIGDSSYSPSESSEDEPGFSLDGQRVSRKRKSLEVQSSEAGSSNYFQLSERSNIPMENGLVTNNQPEQANPRLRLGVGGTLLANPFSSTARLTPETSRRNLRLRINGSRQQDHHHVPSSPFLPEVNPVNTENTPPSQNHSGLFLRNHLFDLNPPPTAENGSLFHVQSSRRNSQFRPLEGPSSSRASNSSMLYEEPMPRNIPNSISEHPMFVPASETGSSSQQPPNMNLAGNNNNNIGSSSRAGSDLGIMNPSGPSWANRSRPQYSRRLSEIVRRSLISTAGIESSGGQSSSQVVRSSSSQGTAISSGSGNIGRHLSSSRSERQHADGAFGVPYSMRSLAAAGEGRTGMMSEIRHALDLMRRGEGLRIEDLMILNHSVLFGMADIHDRHRDMRLDVDNMSYEELLALEERIGNVCTGLSEETIMSRLKQHKYITKNESETEPCSICREEYTDGENLGTLECGHDFHKDCIKQWLMHKNLCPICKTAGLST</sequence>
<evidence type="ECO:0000256" key="8">
    <source>
        <dbReference type="ARBA" id="ARBA00022833"/>
    </source>
</evidence>
<dbReference type="InterPro" id="IPR013083">
    <property type="entry name" value="Znf_RING/FYVE/PHD"/>
</dbReference>
<feature type="domain" description="RING-type" evidence="11">
    <location>
        <begin position="590"/>
        <end position="631"/>
    </location>
</feature>
<keyword evidence="13" id="KW-1185">Reference proteome</keyword>
<proteinExistence type="predicted"/>
<feature type="compositionally biased region" description="Polar residues" evidence="10">
    <location>
        <begin position="315"/>
        <end position="338"/>
    </location>
</feature>
<feature type="compositionally biased region" description="Low complexity" evidence="10">
    <location>
        <begin position="373"/>
        <end position="383"/>
    </location>
</feature>
<keyword evidence="6 9" id="KW-0863">Zinc-finger</keyword>
<feature type="compositionally biased region" description="Low complexity" evidence="10">
    <location>
        <begin position="433"/>
        <end position="456"/>
    </location>
</feature>
<organism evidence="12 13">
    <name type="scientific">Castilleja foliolosa</name>
    <dbReference type="NCBI Taxonomy" id="1961234"/>
    <lineage>
        <taxon>Eukaryota</taxon>
        <taxon>Viridiplantae</taxon>
        <taxon>Streptophyta</taxon>
        <taxon>Embryophyta</taxon>
        <taxon>Tracheophyta</taxon>
        <taxon>Spermatophyta</taxon>
        <taxon>Magnoliopsida</taxon>
        <taxon>eudicotyledons</taxon>
        <taxon>Gunneridae</taxon>
        <taxon>Pentapetalae</taxon>
        <taxon>asterids</taxon>
        <taxon>lamiids</taxon>
        <taxon>Lamiales</taxon>
        <taxon>Orobanchaceae</taxon>
        <taxon>Pedicularideae</taxon>
        <taxon>Castillejinae</taxon>
        <taxon>Castilleja</taxon>
    </lineage>
</organism>
<feature type="compositionally biased region" description="Polar residues" evidence="10">
    <location>
        <begin position="182"/>
        <end position="191"/>
    </location>
</feature>
<feature type="compositionally biased region" description="Polar residues" evidence="10">
    <location>
        <begin position="363"/>
        <end position="372"/>
    </location>
</feature>
<evidence type="ECO:0000256" key="4">
    <source>
        <dbReference type="ARBA" id="ARBA00022679"/>
    </source>
</evidence>
<dbReference type="GO" id="GO:0061630">
    <property type="term" value="F:ubiquitin protein ligase activity"/>
    <property type="evidence" value="ECO:0007669"/>
    <property type="project" value="UniProtKB-EC"/>
</dbReference>
<evidence type="ECO:0000256" key="3">
    <source>
        <dbReference type="ARBA" id="ARBA00012483"/>
    </source>
</evidence>
<dbReference type="EMBL" id="JAVIJP010000028">
    <property type="protein sequence ID" value="KAL3634157.1"/>
    <property type="molecule type" value="Genomic_DNA"/>
</dbReference>
<dbReference type="SUPFAM" id="SSF57850">
    <property type="entry name" value="RING/U-box"/>
    <property type="match status" value="1"/>
</dbReference>
<comment type="pathway">
    <text evidence="2">Protein modification; protein ubiquitination.</text>
</comment>
<feature type="compositionally biased region" description="Polar residues" evidence="10">
    <location>
        <begin position="1"/>
        <end position="25"/>
    </location>
</feature>
<dbReference type="Gene3D" id="3.30.40.10">
    <property type="entry name" value="Zinc/RING finger domain, C3HC4 (zinc finger)"/>
    <property type="match status" value="1"/>
</dbReference>
<accession>A0ABD3D015</accession>
<feature type="compositionally biased region" description="Polar residues" evidence="10">
    <location>
        <begin position="400"/>
        <end position="411"/>
    </location>
</feature>
<dbReference type="GO" id="GO:0008270">
    <property type="term" value="F:zinc ion binding"/>
    <property type="evidence" value="ECO:0007669"/>
    <property type="project" value="UniProtKB-KW"/>
</dbReference>
<dbReference type="PANTHER" id="PTHR22937">
    <property type="entry name" value="E3 UBIQUITIN-PROTEIN LIGASE RNF165"/>
    <property type="match status" value="1"/>
</dbReference>
<gene>
    <name evidence="12" type="ORF">CASFOL_021211</name>
</gene>